<proteinExistence type="predicted"/>
<accession>D1PQZ8</accession>
<evidence type="ECO:0000256" key="1">
    <source>
        <dbReference type="SAM" id="MobiDB-lite"/>
    </source>
</evidence>
<dbReference type="EMBL" id="ACBY02000054">
    <property type="protein sequence ID" value="EFB74845.1"/>
    <property type="molecule type" value="Genomic_DNA"/>
</dbReference>
<dbReference type="AlphaFoldDB" id="D1PQZ8"/>
<name>D1PQZ8_9FIRM</name>
<evidence type="ECO:0000313" key="3">
    <source>
        <dbReference type="Proteomes" id="UP000003438"/>
    </source>
</evidence>
<dbReference type="HOGENOM" id="CLU_2412059_0_0_9"/>
<keyword evidence="3" id="KW-1185">Reference proteome</keyword>
<sequence length="92" mass="10095">MFCHGLTVPRKQGYNLTKEDGPGNRGAGRHLFRDTSAGEIGISCTPFREAPVRLPENLNRAVHRQNHPPARPGGDLSAKTPMRKGICHVHCT</sequence>
<feature type="region of interest" description="Disordered" evidence="1">
    <location>
        <begin position="1"/>
        <end position="29"/>
    </location>
</feature>
<dbReference type="STRING" id="411471.SUBVAR_06825"/>
<organism evidence="2 3">
    <name type="scientific">Subdoligranulum variabile DSM 15176</name>
    <dbReference type="NCBI Taxonomy" id="411471"/>
    <lineage>
        <taxon>Bacteria</taxon>
        <taxon>Bacillati</taxon>
        <taxon>Bacillota</taxon>
        <taxon>Clostridia</taxon>
        <taxon>Eubacteriales</taxon>
        <taxon>Oscillospiraceae</taxon>
        <taxon>Subdoligranulum</taxon>
    </lineage>
</organism>
<feature type="region of interest" description="Disordered" evidence="1">
    <location>
        <begin position="62"/>
        <end position="81"/>
    </location>
</feature>
<dbReference type="Proteomes" id="UP000003438">
    <property type="component" value="Unassembled WGS sequence"/>
</dbReference>
<reference evidence="2" key="1">
    <citation type="submission" date="2009-12" db="EMBL/GenBank/DDBJ databases">
        <authorList>
            <person name="Weinstock G."/>
            <person name="Sodergren E."/>
            <person name="Clifton S."/>
            <person name="Fulton L."/>
            <person name="Fulton B."/>
            <person name="Courtney L."/>
            <person name="Fronick C."/>
            <person name="Harrison M."/>
            <person name="Strong C."/>
            <person name="Farmer C."/>
            <person name="Delahaunty K."/>
            <person name="Markovic C."/>
            <person name="Hall O."/>
            <person name="Minx P."/>
            <person name="Tomlinson C."/>
            <person name="Mitreva M."/>
            <person name="Nelson J."/>
            <person name="Hou S."/>
            <person name="Wollam A."/>
            <person name="Pepin K.H."/>
            <person name="Johnson M."/>
            <person name="Bhonagiri V."/>
            <person name="Nash W.E."/>
            <person name="Warren W."/>
            <person name="Chinwalla A."/>
            <person name="Mardis E.R."/>
            <person name="Wilson R.K."/>
        </authorList>
    </citation>
    <scope>NUCLEOTIDE SEQUENCE [LARGE SCALE GENOMIC DNA]</scope>
    <source>
        <strain evidence="2">DSM 15176</strain>
    </source>
</reference>
<comment type="caution">
    <text evidence="2">The sequence shown here is derived from an EMBL/GenBank/DDBJ whole genome shotgun (WGS) entry which is preliminary data.</text>
</comment>
<gene>
    <name evidence="2" type="ORF">SUBVAR_06825</name>
</gene>
<evidence type="ECO:0000313" key="2">
    <source>
        <dbReference type="EMBL" id="EFB74845.1"/>
    </source>
</evidence>
<protein>
    <submittedName>
        <fullName evidence="2">Uncharacterized protein</fullName>
    </submittedName>
</protein>